<dbReference type="EMBL" id="CP042301">
    <property type="protein sequence ID" value="QDZ00708.1"/>
    <property type="molecule type" value="Genomic_DNA"/>
</dbReference>
<accession>A0A5B8KZF4</accession>
<dbReference type="Gene3D" id="3.30.2310.20">
    <property type="entry name" value="RelE-like"/>
    <property type="match status" value="1"/>
</dbReference>
<keyword evidence="2" id="KW-1185">Reference proteome</keyword>
<dbReference type="Proteomes" id="UP000321389">
    <property type="component" value="Chromosome"/>
</dbReference>
<name>A0A5B8KZF4_9HYPH</name>
<protein>
    <submittedName>
        <fullName evidence="1">Type II toxin-antitoxin system RelE/ParE family toxin</fullName>
    </submittedName>
</protein>
<evidence type="ECO:0000313" key="1">
    <source>
        <dbReference type="EMBL" id="QDZ00708.1"/>
    </source>
</evidence>
<organism evidence="1 2">
    <name type="scientific">Nitratireductor mangrovi</name>
    <dbReference type="NCBI Taxonomy" id="2599600"/>
    <lineage>
        <taxon>Bacteria</taxon>
        <taxon>Pseudomonadati</taxon>
        <taxon>Pseudomonadota</taxon>
        <taxon>Alphaproteobacteria</taxon>
        <taxon>Hyphomicrobiales</taxon>
        <taxon>Phyllobacteriaceae</taxon>
        <taxon>Nitratireductor</taxon>
    </lineage>
</organism>
<gene>
    <name evidence="1" type="ORF">FQ775_10105</name>
</gene>
<dbReference type="RefSeq" id="WP_146299354.1">
    <property type="nucleotide sequence ID" value="NZ_CP042301.2"/>
</dbReference>
<evidence type="ECO:0000313" key="2">
    <source>
        <dbReference type="Proteomes" id="UP000321389"/>
    </source>
</evidence>
<dbReference type="InterPro" id="IPR035093">
    <property type="entry name" value="RelE/ParE_toxin_dom_sf"/>
</dbReference>
<reference evidence="1" key="1">
    <citation type="submission" date="2020-04" db="EMBL/GenBank/DDBJ databases">
        <title>Nitratireductor sp. nov. isolated from mangrove soil.</title>
        <authorList>
            <person name="Ye Y."/>
        </authorList>
    </citation>
    <scope>NUCLEOTIDE SEQUENCE</scope>
    <source>
        <strain evidence="1">SY7</strain>
    </source>
</reference>
<sequence>MKRPFAVVRSAAARNDLELIFDHLFASYREFGDMPDEAYRRAANRIHVIEDAMGRLGRAPFQGTLREDLLPGLRQVTKDAAIVYFTVDEHNERVTVLAIFFGGQDHQKHMLKRLLGGT</sequence>
<proteinExistence type="predicted"/>
<dbReference type="KEGG" id="niy:FQ775_10105"/>
<dbReference type="AlphaFoldDB" id="A0A5B8KZF4"/>
<dbReference type="OrthoDB" id="7724949at2"/>